<sequence length="360" mass="39922">MDDLSFLDMSDQGNATLKAVLAGGEVRLISCRICPYMFLDRCPLLYHAFEYGFNGCLQASIEVPSANGLISLLRYCYTGSYLPSTADGEPPLLLPHVEVYKMAKDFDIPELQLLAHGNFTCQIEFACCVPVPPQDLLETIRFVYQNYYSNLARQKHDLVGTLLNYIISRFMDYNLGEDADFIKLATDIPEFCQDLCSTNMERNFEDDCAFQIIRLCLDTLCVQPCTRPIPTTSKDLLSEAICEEDIIISDEPESENMSIVVPALTYGTNKRENAGNTTDSSTTTLVHRPKIAQLDVMEGVEALSSDEDDGYSVVSLSGLHTPTTSDELMSSPELVPTPVVDILAATGTDYTSDDEWTIAQ</sequence>
<evidence type="ECO:0000313" key="2">
    <source>
        <dbReference type="Proteomes" id="UP000016936"/>
    </source>
</evidence>
<protein>
    <recommendedName>
        <fullName evidence="3">BTB domain-containing protein</fullName>
    </recommendedName>
</protein>
<gene>
    <name evidence="1" type="ORF">COCHEDRAFT_1141213</name>
</gene>
<dbReference type="eggNOG" id="ENOG502SV9Y">
    <property type="taxonomic scope" value="Eukaryota"/>
</dbReference>
<dbReference type="Proteomes" id="UP000016936">
    <property type="component" value="Unassembled WGS sequence"/>
</dbReference>
<reference evidence="2" key="2">
    <citation type="journal article" date="2013" name="PLoS Genet.">
        <title>Comparative genome structure, secondary metabolite, and effector coding capacity across Cochliobolus pathogens.</title>
        <authorList>
            <person name="Condon B.J."/>
            <person name="Leng Y."/>
            <person name="Wu D."/>
            <person name="Bushley K.E."/>
            <person name="Ohm R.A."/>
            <person name="Otillar R."/>
            <person name="Martin J."/>
            <person name="Schackwitz W."/>
            <person name="Grimwood J."/>
            <person name="MohdZainudin N."/>
            <person name="Xue C."/>
            <person name="Wang R."/>
            <person name="Manning V.A."/>
            <person name="Dhillon B."/>
            <person name="Tu Z.J."/>
            <person name="Steffenson B.J."/>
            <person name="Salamov A."/>
            <person name="Sun H."/>
            <person name="Lowry S."/>
            <person name="LaButti K."/>
            <person name="Han J."/>
            <person name="Copeland A."/>
            <person name="Lindquist E."/>
            <person name="Barry K."/>
            <person name="Schmutz J."/>
            <person name="Baker S.E."/>
            <person name="Ciuffetti L.M."/>
            <person name="Grigoriev I.V."/>
            <person name="Zhong S."/>
            <person name="Turgeon B.G."/>
        </authorList>
    </citation>
    <scope>NUCLEOTIDE SEQUENCE [LARGE SCALE GENOMIC DNA]</scope>
    <source>
        <strain evidence="2">C5 / ATCC 48332 / race O</strain>
    </source>
</reference>
<dbReference type="Gene3D" id="3.30.710.10">
    <property type="entry name" value="Potassium Channel Kv1.1, Chain A"/>
    <property type="match status" value="1"/>
</dbReference>
<dbReference type="AlphaFoldDB" id="M2TRT0"/>
<reference evidence="1 2" key="1">
    <citation type="journal article" date="2012" name="PLoS Pathog.">
        <title>Diverse lifestyles and strategies of plant pathogenesis encoded in the genomes of eighteen Dothideomycetes fungi.</title>
        <authorList>
            <person name="Ohm R.A."/>
            <person name="Feau N."/>
            <person name="Henrissat B."/>
            <person name="Schoch C.L."/>
            <person name="Horwitz B.A."/>
            <person name="Barry K.W."/>
            <person name="Condon B.J."/>
            <person name="Copeland A.C."/>
            <person name="Dhillon B."/>
            <person name="Glaser F."/>
            <person name="Hesse C.N."/>
            <person name="Kosti I."/>
            <person name="LaButti K."/>
            <person name="Lindquist E.A."/>
            <person name="Lucas S."/>
            <person name="Salamov A.A."/>
            <person name="Bradshaw R.E."/>
            <person name="Ciuffetti L."/>
            <person name="Hamelin R.C."/>
            <person name="Kema G.H.J."/>
            <person name="Lawrence C."/>
            <person name="Scott J.A."/>
            <person name="Spatafora J.W."/>
            <person name="Turgeon B.G."/>
            <person name="de Wit P.J.G.M."/>
            <person name="Zhong S."/>
            <person name="Goodwin S.B."/>
            <person name="Grigoriev I.V."/>
        </authorList>
    </citation>
    <scope>NUCLEOTIDE SEQUENCE [LARGE SCALE GENOMIC DNA]</scope>
    <source>
        <strain evidence="2">C5 / ATCC 48332 / race O</strain>
    </source>
</reference>
<dbReference type="OrthoDB" id="3945102at2759"/>
<evidence type="ECO:0000313" key="1">
    <source>
        <dbReference type="EMBL" id="EMD89224.1"/>
    </source>
</evidence>
<dbReference type="OMA" id="YHAFEYG"/>
<proteinExistence type="predicted"/>
<evidence type="ECO:0008006" key="3">
    <source>
        <dbReference type="Google" id="ProtNLM"/>
    </source>
</evidence>
<accession>M2TRT0</accession>
<keyword evidence="2" id="KW-1185">Reference proteome</keyword>
<dbReference type="EMBL" id="KB445579">
    <property type="protein sequence ID" value="EMD89224.1"/>
    <property type="molecule type" value="Genomic_DNA"/>
</dbReference>
<dbReference type="HOGENOM" id="CLU_065833_0_0_1"/>
<organism evidence="1 2">
    <name type="scientific">Cochliobolus heterostrophus (strain C5 / ATCC 48332 / race O)</name>
    <name type="common">Southern corn leaf blight fungus</name>
    <name type="synonym">Bipolaris maydis</name>
    <dbReference type="NCBI Taxonomy" id="701091"/>
    <lineage>
        <taxon>Eukaryota</taxon>
        <taxon>Fungi</taxon>
        <taxon>Dikarya</taxon>
        <taxon>Ascomycota</taxon>
        <taxon>Pezizomycotina</taxon>
        <taxon>Dothideomycetes</taxon>
        <taxon>Pleosporomycetidae</taxon>
        <taxon>Pleosporales</taxon>
        <taxon>Pleosporineae</taxon>
        <taxon>Pleosporaceae</taxon>
        <taxon>Bipolaris</taxon>
    </lineage>
</organism>
<dbReference type="InterPro" id="IPR011333">
    <property type="entry name" value="SKP1/BTB/POZ_sf"/>
</dbReference>
<name>M2TRT0_COCH5</name>